<organism evidence="1 2">
    <name type="scientific">Hanseniaspora osmophila</name>
    <dbReference type="NCBI Taxonomy" id="56408"/>
    <lineage>
        <taxon>Eukaryota</taxon>
        <taxon>Fungi</taxon>
        <taxon>Dikarya</taxon>
        <taxon>Ascomycota</taxon>
        <taxon>Saccharomycotina</taxon>
        <taxon>Saccharomycetes</taxon>
        <taxon>Saccharomycodales</taxon>
        <taxon>Saccharomycodaceae</taxon>
        <taxon>Hanseniaspora</taxon>
    </lineage>
</organism>
<reference evidence="2" key="1">
    <citation type="journal article" date="2016" name="Genome Announc.">
        <title>Genome sequences of three species of Hanseniaspora isolated from spontaneous wine fermentations.</title>
        <authorList>
            <person name="Sternes P.R."/>
            <person name="Lee D."/>
            <person name="Kutyna D.R."/>
            <person name="Borneman A.R."/>
        </authorList>
    </citation>
    <scope>NUCLEOTIDE SEQUENCE [LARGE SCALE GENOMIC DNA]</scope>
    <source>
        <strain evidence="2">AWRI3579</strain>
    </source>
</reference>
<proteinExistence type="predicted"/>
<dbReference type="GO" id="GO:0005737">
    <property type="term" value="C:cytoplasm"/>
    <property type="evidence" value="ECO:0007669"/>
    <property type="project" value="TreeGrafter"/>
</dbReference>
<dbReference type="OrthoDB" id="4347at2759"/>
<evidence type="ECO:0000313" key="1">
    <source>
        <dbReference type="EMBL" id="OEJ82976.1"/>
    </source>
</evidence>
<dbReference type="EMBL" id="LPNM01000009">
    <property type="protein sequence ID" value="OEJ82976.1"/>
    <property type="molecule type" value="Genomic_DNA"/>
</dbReference>
<evidence type="ECO:0000313" key="2">
    <source>
        <dbReference type="Proteomes" id="UP000095728"/>
    </source>
</evidence>
<comment type="caution">
    <text evidence="1">The sequence shown here is derived from an EMBL/GenBank/DDBJ whole genome shotgun (WGS) entry which is preliminary data.</text>
</comment>
<keyword evidence="2" id="KW-1185">Reference proteome</keyword>
<protein>
    <submittedName>
        <fullName evidence="1">Uncharacterized protein</fullName>
    </submittedName>
</protein>
<name>A0A1E5R7U7_9ASCO</name>
<dbReference type="FunCoup" id="A0A1E5R7U7">
    <property type="interactions" value="55"/>
</dbReference>
<dbReference type="InterPro" id="IPR055323">
    <property type="entry name" value="C57A10.07/YOR238W"/>
</dbReference>
<dbReference type="InParanoid" id="A0A1E5R7U7"/>
<sequence>MSLVIIPCHSVWKAAINDENPLNLGQLPEHWVLAPFQLEGRDHFAMIKHGLQGVKTLVDTIGQDTSADANNMLFFSGSKTKPQLNISEGESYYKLIQKILKFDEQVKPLSKIFDDPELVDLVHTIKNSVSDQVLDSFLSTNVTYEECSLDSFDNLYYSLLKYHEMFSVYPKKIVVVGFEFKRKRFVYLHGRKALGIDIEYIGIDPKPIGLSPEQSKTYFDDLKFQESKNALVPFEKDWYAVRKPLLDKKQSRNPFGVVPSYPELISLHHPQVLEDREFFESVVLSKYKNFEN</sequence>
<gene>
    <name evidence="1" type="ORF">AWRI3579_g3406</name>
</gene>
<dbReference type="PANTHER" id="PTHR28110:SF1">
    <property type="entry name" value="TRANSMEMBRANE PROTEIN"/>
    <property type="match status" value="1"/>
</dbReference>
<accession>A0A1E5R7U7</accession>
<dbReference type="PANTHER" id="PTHR28110">
    <property type="entry name" value="TRANSMEMBRANE PROTEIN"/>
    <property type="match status" value="1"/>
</dbReference>
<dbReference type="Proteomes" id="UP000095728">
    <property type="component" value="Unassembled WGS sequence"/>
</dbReference>
<dbReference type="AlphaFoldDB" id="A0A1E5R7U7"/>